<evidence type="ECO:0000313" key="4">
    <source>
        <dbReference type="Proteomes" id="UP000510621"/>
    </source>
</evidence>
<evidence type="ECO:0000313" key="3">
    <source>
        <dbReference type="EMBL" id="QLQ32084.1"/>
    </source>
</evidence>
<dbReference type="Pfam" id="PF08900">
    <property type="entry name" value="AcaB"/>
    <property type="match status" value="1"/>
</dbReference>
<keyword evidence="4" id="KW-1185">Reference proteome</keyword>
<evidence type="ECO:0000256" key="1">
    <source>
        <dbReference type="SAM" id="Coils"/>
    </source>
</evidence>
<reference evidence="3" key="1">
    <citation type="submission" date="2020-06" db="EMBL/GenBank/DDBJ databases">
        <title>Analysis procedures for assessing recovery of high quality, complete, closed genomes from Nanopore long read metagenome sequencing.</title>
        <authorList>
            <person name="Bessarab I."/>
            <person name="Arumugam K."/>
            <person name="Haryono M."/>
            <person name="Liu X."/>
            <person name="Roy S."/>
            <person name="Zuniga-Montanez R.E."/>
            <person name="Qiu G."/>
            <person name="Drautz-Moses D.I."/>
            <person name="Law Y.Y."/>
            <person name="Wuertz S."/>
            <person name="Lauro F.M."/>
            <person name="Huson D.H."/>
            <person name="Williams R.B."/>
        </authorList>
    </citation>
    <scope>NUCLEOTIDE SEQUENCE [LARGE SCALE GENOMIC DNA]</scope>
    <source>
        <strain evidence="3">SSD2</strain>
    </source>
</reference>
<dbReference type="Proteomes" id="UP000510621">
    <property type="component" value="Chromosome"/>
</dbReference>
<dbReference type="AlphaFoldDB" id="A0A7L6ASL6"/>
<protein>
    <submittedName>
        <fullName evidence="3">TIGR03761 family integrating conjugative element protein</fullName>
    </submittedName>
</protein>
<organism evidence="3 4">
    <name type="scientific">Candidatus Thiothrix singaporensis</name>
    <dbReference type="NCBI Taxonomy" id="2799669"/>
    <lineage>
        <taxon>Bacteria</taxon>
        <taxon>Pseudomonadati</taxon>
        <taxon>Pseudomonadota</taxon>
        <taxon>Gammaproteobacteria</taxon>
        <taxon>Thiotrichales</taxon>
        <taxon>Thiotrichaceae</taxon>
        <taxon>Thiothrix</taxon>
    </lineage>
</organism>
<proteinExistence type="predicted"/>
<name>A0A7L6ASL6_9GAMM</name>
<feature type="compositionally biased region" description="Basic residues" evidence="2">
    <location>
        <begin position="259"/>
        <end position="276"/>
    </location>
</feature>
<dbReference type="KEGG" id="this:HZT40_11345"/>
<sequence>MADINNKAEARQKLAALFKQDAGKPGTLSGAGVASIAGGLLGARDGHIGALRGETSITIQTRQAQILLTGREASEGKPRIMGLMQFSTYLSQIAVAARQDDPWADWMLVQVEERLEQAEGKLKEQQANLDRVLGANPMMDIQVSESVKPLKVSIGFASSHAYWVARVILQFDSVVRAVLTARHHALLDQQMSSLLMDDAARLIRRIFETTVRYRVTGLTRADLKAGNARVAGQSKRWGVSQPTFWKVRVAPSLRQPSRPARRSRQVRQQKKSRHLRQPTVTKLGLRMMRRKLPVCDQAWV</sequence>
<keyword evidence="1" id="KW-0175">Coiled coil</keyword>
<evidence type="ECO:0000256" key="2">
    <source>
        <dbReference type="SAM" id="MobiDB-lite"/>
    </source>
</evidence>
<dbReference type="NCBIfam" id="TIGR03761">
    <property type="entry name" value="ICE_PFL4669"/>
    <property type="match status" value="1"/>
</dbReference>
<dbReference type="EMBL" id="CP059265">
    <property type="protein sequence ID" value="QLQ32084.1"/>
    <property type="molecule type" value="Genomic_DNA"/>
</dbReference>
<dbReference type="InterPro" id="IPR014996">
    <property type="entry name" value="AcaB"/>
</dbReference>
<accession>A0A7L6ASL6</accession>
<gene>
    <name evidence="3" type="ORF">HZT40_11345</name>
</gene>
<feature type="region of interest" description="Disordered" evidence="2">
    <location>
        <begin position="256"/>
        <end position="277"/>
    </location>
</feature>
<feature type="coiled-coil region" evidence="1">
    <location>
        <begin position="108"/>
        <end position="135"/>
    </location>
</feature>